<proteinExistence type="predicted"/>
<sequence length="69" mass="7698">MLEREIDDPERCACAGYMCYGLVAVTDHIHQKLRSERIVEDGGWPCSATFLCLSFTGTELSVDMANEVI</sequence>
<gene>
    <name evidence="1" type="ORF">EYF80_042806</name>
</gene>
<dbReference type="AlphaFoldDB" id="A0A4Z2G282"/>
<reference evidence="1 2" key="1">
    <citation type="submission" date="2019-03" db="EMBL/GenBank/DDBJ databases">
        <title>First draft genome of Liparis tanakae, snailfish: a comprehensive survey of snailfish specific genes.</title>
        <authorList>
            <person name="Kim W."/>
            <person name="Song I."/>
            <person name="Jeong J.-H."/>
            <person name="Kim D."/>
            <person name="Kim S."/>
            <person name="Ryu S."/>
            <person name="Song J.Y."/>
            <person name="Lee S.K."/>
        </authorList>
    </citation>
    <scope>NUCLEOTIDE SEQUENCE [LARGE SCALE GENOMIC DNA]</scope>
    <source>
        <tissue evidence="1">Muscle</tissue>
    </source>
</reference>
<dbReference type="Proteomes" id="UP000314294">
    <property type="component" value="Unassembled WGS sequence"/>
</dbReference>
<comment type="caution">
    <text evidence="1">The sequence shown here is derived from an EMBL/GenBank/DDBJ whole genome shotgun (WGS) entry which is preliminary data.</text>
</comment>
<keyword evidence="2" id="KW-1185">Reference proteome</keyword>
<dbReference type="EMBL" id="SRLO01000762">
    <property type="protein sequence ID" value="TNN47003.1"/>
    <property type="molecule type" value="Genomic_DNA"/>
</dbReference>
<protein>
    <submittedName>
        <fullName evidence="1">Uncharacterized protein</fullName>
    </submittedName>
</protein>
<accession>A0A4Z2G282</accession>
<name>A0A4Z2G282_9TELE</name>
<evidence type="ECO:0000313" key="1">
    <source>
        <dbReference type="EMBL" id="TNN47003.1"/>
    </source>
</evidence>
<organism evidence="1 2">
    <name type="scientific">Liparis tanakae</name>
    <name type="common">Tanaka's snailfish</name>
    <dbReference type="NCBI Taxonomy" id="230148"/>
    <lineage>
        <taxon>Eukaryota</taxon>
        <taxon>Metazoa</taxon>
        <taxon>Chordata</taxon>
        <taxon>Craniata</taxon>
        <taxon>Vertebrata</taxon>
        <taxon>Euteleostomi</taxon>
        <taxon>Actinopterygii</taxon>
        <taxon>Neopterygii</taxon>
        <taxon>Teleostei</taxon>
        <taxon>Neoteleostei</taxon>
        <taxon>Acanthomorphata</taxon>
        <taxon>Eupercaria</taxon>
        <taxon>Perciformes</taxon>
        <taxon>Cottioidei</taxon>
        <taxon>Cottales</taxon>
        <taxon>Liparidae</taxon>
        <taxon>Liparis</taxon>
    </lineage>
</organism>
<evidence type="ECO:0000313" key="2">
    <source>
        <dbReference type="Proteomes" id="UP000314294"/>
    </source>
</evidence>